<accession>A0A512NGS3</accession>
<dbReference type="GO" id="GO:0016747">
    <property type="term" value="F:acyltransferase activity, transferring groups other than amino-acyl groups"/>
    <property type="evidence" value="ECO:0007669"/>
    <property type="project" value="InterPro"/>
</dbReference>
<comment type="caution">
    <text evidence="4">The sequence shown here is derived from an EMBL/GenBank/DDBJ whole genome shotgun (WGS) entry which is preliminary data.</text>
</comment>
<dbReference type="EMBL" id="BKAJ01000094">
    <property type="protein sequence ID" value="GEP58125.1"/>
    <property type="molecule type" value="Genomic_DNA"/>
</dbReference>
<dbReference type="RefSeq" id="WP_147153064.1">
    <property type="nucleotide sequence ID" value="NZ_BKAJ01000094.1"/>
</dbReference>
<dbReference type="PANTHER" id="PTHR43420">
    <property type="entry name" value="ACETYLTRANSFERASE"/>
    <property type="match status" value="1"/>
</dbReference>
<evidence type="ECO:0000256" key="1">
    <source>
        <dbReference type="ARBA" id="ARBA00022679"/>
    </source>
</evidence>
<reference evidence="4 5" key="1">
    <citation type="submission" date="2019-07" db="EMBL/GenBank/DDBJ databases">
        <title>Whole genome shotgun sequence of Reyranella soli NBRC 108950.</title>
        <authorList>
            <person name="Hosoyama A."/>
            <person name="Uohara A."/>
            <person name="Ohji S."/>
            <person name="Ichikawa N."/>
        </authorList>
    </citation>
    <scope>NUCLEOTIDE SEQUENCE [LARGE SCALE GENOMIC DNA]</scope>
    <source>
        <strain evidence="4 5">NBRC 108950</strain>
    </source>
</reference>
<evidence type="ECO:0000313" key="4">
    <source>
        <dbReference type="EMBL" id="GEP58125.1"/>
    </source>
</evidence>
<evidence type="ECO:0000256" key="2">
    <source>
        <dbReference type="ARBA" id="ARBA00023315"/>
    </source>
</evidence>
<feature type="domain" description="N-acetyltransferase" evidence="3">
    <location>
        <begin position="3"/>
        <end position="164"/>
    </location>
</feature>
<gene>
    <name evidence="4" type="ORF">RSO01_52910</name>
</gene>
<dbReference type="InterPro" id="IPR000182">
    <property type="entry name" value="GNAT_dom"/>
</dbReference>
<evidence type="ECO:0000259" key="3">
    <source>
        <dbReference type="PROSITE" id="PS51186"/>
    </source>
</evidence>
<dbReference type="Pfam" id="PF00583">
    <property type="entry name" value="Acetyltransf_1"/>
    <property type="match status" value="1"/>
</dbReference>
<dbReference type="Proteomes" id="UP000321058">
    <property type="component" value="Unassembled WGS sequence"/>
</dbReference>
<keyword evidence="1 4" id="KW-0808">Transferase</keyword>
<organism evidence="4 5">
    <name type="scientific">Reyranella soli</name>
    <dbReference type="NCBI Taxonomy" id="1230389"/>
    <lineage>
        <taxon>Bacteria</taxon>
        <taxon>Pseudomonadati</taxon>
        <taxon>Pseudomonadota</taxon>
        <taxon>Alphaproteobacteria</taxon>
        <taxon>Hyphomicrobiales</taxon>
        <taxon>Reyranellaceae</taxon>
        <taxon>Reyranella</taxon>
    </lineage>
</organism>
<dbReference type="InterPro" id="IPR050680">
    <property type="entry name" value="YpeA/RimI_acetyltransf"/>
</dbReference>
<sequence length="164" mass="18539">MTYEIKPIAEDHIPGFRATLDAVAREQKFLSFLEAPPLEQMRAFVLNNINERWPQFVVVAEDEIAGWCDVLPNPRRTVSLHCATLGMGLLPKYRGQGIGRKLMQRTIDAALARGFTRIELTVRETNVNAIALYRSFGFETEGLHRKAVCIEGRYENTLSMALTS</sequence>
<keyword evidence="2" id="KW-0012">Acyltransferase</keyword>
<dbReference type="SUPFAM" id="SSF55729">
    <property type="entry name" value="Acyl-CoA N-acyltransferases (Nat)"/>
    <property type="match status" value="1"/>
</dbReference>
<dbReference type="InterPro" id="IPR016181">
    <property type="entry name" value="Acyl_CoA_acyltransferase"/>
</dbReference>
<evidence type="ECO:0000313" key="5">
    <source>
        <dbReference type="Proteomes" id="UP000321058"/>
    </source>
</evidence>
<dbReference type="OrthoDB" id="9803907at2"/>
<proteinExistence type="predicted"/>
<dbReference type="PANTHER" id="PTHR43420:SF49">
    <property type="entry name" value="AMINO GROUP ACETYL TRANSFERASE"/>
    <property type="match status" value="1"/>
</dbReference>
<dbReference type="PROSITE" id="PS51186">
    <property type="entry name" value="GNAT"/>
    <property type="match status" value="1"/>
</dbReference>
<keyword evidence="5" id="KW-1185">Reference proteome</keyword>
<name>A0A512NGS3_9HYPH</name>
<protein>
    <submittedName>
        <fullName evidence="4">Acetyltransferase</fullName>
    </submittedName>
</protein>
<dbReference type="AlphaFoldDB" id="A0A512NGS3"/>
<dbReference type="Gene3D" id="3.40.630.30">
    <property type="match status" value="1"/>
</dbReference>
<dbReference type="CDD" id="cd04301">
    <property type="entry name" value="NAT_SF"/>
    <property type="match status" value="1"/>
</dbReference>